<keyword evidence="3" id="KW-1185">Reference proteome</keyword>
<protein>
    <submittedName>
        <fullName evidence="2">Uncharacterized protein</fullName>
    </submittedName>
</protein>
<dbReference type="Proteomes" id="UP000001056">
    <property type="component" value="Unassembled WGS sequence"/>
</dbReference>
<feature type="region of interest" description="Disordered" evidence="1">
    <location>
        <begin position="28"/>
        <end position="76"/>
    </location>
</feature>
<dbReference type="HOGENOM" id="CLU_2654278_0_0_1"/>
<dbReference type="EMBL" id="CH408033">
    <property type="protein sequence ID" value="EAQ86651.1"/>
    <property type="molecule type" value="Genomic_DNA"/>
</dbReference>
<reference evidence="3" key="1">
    <citation type="journal article" date="2015" name="Genome Announc.">
        <title>Draft genome sequence of the cellulolytic fungus Chaetomium globosum.</title>
        <authorList>
            <person name="Cuomo C.A."/>
            <person name="Untereiner W.A."/>
            <person name="Ma L.-J."/>
            <person name="Grabherr M."/>
            <person name="Birren B.W."/>
        </authorList>
    </citation>
    <scope>NUCLEOTIDE SEQUENCE [LARGE SCALE GENOMIC DNA]</scope>
    <source>
        <strain evidence="3">ATCC 6205 / CBS 148.51 / DSM 1962 / NBRC 6347 / NRRL 1970</strain>
    </source>
</reference>
<evidence type="ECO:0000256" key="1">
    <source>
        <dbReference type="SAM" id="MobiDB-lite"/>
    </source>
</evidence>
<feature type="region of interest" description="Disordered" evidence="1">
    <location>
        <begin position="1"/>
        <end position="20"/>
    </location>
</feature>
<dbReference type="VEuPathDB" id="FungiDB:CHGG_07904"/>
<name>Q2GVV0_CHAGB</name>
<dbReference type="RefSeq" id="XP_001225560.1">
    <property type="nucleotide sequence ID" value="XM_001225559.1"/>
</dbReference>
<proteinExistence type="predicted"/>
<organism evidence="2 3">
    <name type="scientific">Chaetomium globosum (strain ATCC 6205 / CBS 148.51 / DSM 1962 / NBRC 6347 / NRRL 1970)</name>
    <name type="common">Soil fungus</name>
    <dbReference type="NCBI Taxonomy" id="306901"/>
    <lineage>
        <taxon>Eukaryota</taxon>
        <taxon>Fungi</taxon>
        <taxon>Dikarya</taxon>
        <taxon>Ascomycota</taxon>
        <taxon>Pezizomycotina</taxon>
        <taxon>Sordariomycetes</taxon>
        <taxon>Sordariomycetidae</taxon>
        <taxon>Sordariales</taxon>
        <taxon>Chaetomiaceae</taxon>
        <taxon>Chaetomium</taxon>
    </lineage>
</organism>
<dbReference type="GeneID" id="4394318"/>
<evidence type="ECO:0000313" key="3">
    <source>
        <dbReference type="Proteomes" id="UP000001056"/>
    </source>
</evidence>
<sequence>MLEAELKAAPVQARRVSEQTDAGVWRFKWRDSPGRLETGNRPGGSVLPTPPESTQSDKASSLAGAFAQTGEVQKVG</sequence>
<dbReference type="AlphaFoldDB" id="Q2GVV0"/>
<dbReference type="InParanoid" id="Q2GVV0"/>
<evidence type="ECO:0000313" key="2">
    <source>
        <dbReference type="EMBL" id="EAQ86651.1"/>
    </source>
</evidence>
<accession>Q2GVV0</accession>
<gene>
    <name evidence="2" type="ORF">CHGG_07904</name>
</gene>